<evidence type="ECO:0000256" key="4">
    <source>
        <dbReference type="ARBA" id="ARBA00012438"/>
    </source>
</evidence>
<evidence type="ECO:0000256" key="14">
    <source>
        <dbReference type="PROSITE-ProRule" id="PRU00169"/>
    </source>
</evidence>
<dbReference type="InterPro" id="IPR004358">
    <property type="entry name" value="Sig_transdc_His_kin-like_C"/>
</dbReference>
<feature type="domain" description="Response regulatory" evidence="18">
    <location>
        <begin position="797"/>
        <end position="914"/>
    </location>
</feature>
<dbReference type="SMART" id="SM00388">
    <property type="entry name" value="HisKA"/>
    <property type="match status" value="1"/>
</dbReference>
<protein>
    <recommendedName>
        <fullName evidence="13">Circadian input-output histidine kinase CikA</fullName>
        <ecNumber evidence="4">2.7.13.3</ecNumber>
    </recommendedName>
</protein>
<dbReference type="InterPro" id="IPR003661">
    <property type="entry name" value="HisK_dim/P_dom"/>
</dbReference>
<dbReference type="PATRIC" id="fig|1348973.3.peg.2937"/>
<dbReference type="Gene3D" id="6.10.340.10">
    <property type="match status" value="1"/>
</dbReference>
<dbReference type="EC" id="2.7.13.3" evidence="4"/>
<keyword evidence="5" id="KW-1003">Cell membrane</keyword>
<evidence type="ECO:0000256" key="3">
    <source>
        <dbReference type="ARBA" id="ARBA00006402"/>
    </source>
</evidence>
<keyword evidence="8" id="KW-0547">Nucleotide-binding</keyword>
<dbReference type="Gene3D" id="3.30.450.40">
    <property type="match status" value="1"/>
</dbReference>
<comment type="catalytic activity">
    <reaction evidence="1">
        <text>ATP + protein L-histidine = ADP + protein N-phospho-L-histidine.</text>
        <dbReference type="EC" id="2.7.13.3"/>
    </reaction>
</comment>
<feature type="domain" description="HAMP" evidence="19">
    <location>
        <begin position="207"/>
        <end position="261"/>
    </location>
</feature>
<dbReference type="PROSITE" id="PS50109">
    <property type="entry name" value="HIS_KIN"/>
    <property type="match status" value="1"/>
</dbReference>
<dbReference type="Gene3D" id="1.10.287.130">
    <property type="match status" value="1"/>
</dbReference>
<dbReference type="CDD" id="cd06225">
    <property type="entry name" value="HAMP"/>
    <property type="match status" value="1"/>
</dbReference>
<dbReference type="InterPro" id="IPR003018">
    <property type="entry name" value="GAF"/>
</dbReference>
<dbReference type="AlphaFoldDB" id="A0A072NJT8"/>
<dbReference type="Pfam" id="PF13185">
    <property type="entry name" value="GAF_2"/>
    <property type="match status" value="1"/>
</dbReference>
<dbReference type="InterPro" id="IPR036890">
    <property type="entry name" value="HATPase_C_sf"/>
</dbReference>
<evidence type="ECO:0000259" key="17">
    <source>
        <dbReference type="PROSITE" id="PS50109"/>
    </source>
</evidence>
<dbReference type="PROSITE" id="PS50110">
    <property type="entry name" value="RESPONSE_REGULATORY"/>
    <property type="match status" value="1"/>
</dbReference>
<dbReference type="GO" id="GO:0005886">
    <property type="term" value="C:plasma membrane"/>
    <property type="evidence" value="ECO:0007669"/>
    <property type="project" value="UniProtKB-SubCell"/>
</dbReference>
<evidence type="ECO:0000256" key="6">
    <source>
        <dbReference type="ARBA" id="ARBA00022553"/>
    </source>
</evidence>
<evidence type="ECO:0000259" key="18">
    <source>
        <dbReference type="PROSITE" id="PS50110"/>
    </source>
</evidence>
<name>A0A072NJT8_SCHAZ</name>
<dbReference type="SMART" id="SM00387">
    <property type="entry name" value="HATPase_c"/>
    <property type="match status" value="1"/>
</dbReference>
<dbReference type="Gene3D" id="3.40.50.2300">
    <property type="match status" value="1"/>
</dbReference>
<evidence type="ECO:0000256" key="1">
    <source>
        <dbReference type="ARBA" id="ARBA00000085"/>
    </source>
</evidence>
<dbReference type="SMART" id="SM00304">
    <property type="entry name" value="HAMP"/>
    <property type="match status" value="1"/>
</dbReference>
<feature type="coiled-coil region" evidence="15">
    <location>
        <begin position="435"/>
        <end position="497"/>
    </location>
</feature>
<dbReference type="EMBL" id="JJRY01000012">
    <property type="protein sequence ID" value="KEF37731.1"/>
    <property type="molecule type" value="Genomic_DNA"/>
</dbReference>
<dbReference type="OrthoDB" id="9790669at2"/>
<keyword evidence="12 16" id="KW-0472">Membrane</keyword>
<dbReference type="InterPro" id="IPR047347">
    <property type="entry name" value="YvaQ-like_sensor"/>
</dbReference>
<feature type="domain" description="Histidine kinase" evidence="17">
    <location>
        <begin position="511"/>
        <end position="740"/>
    </location>
</feature>
<evidence type="ECO:0000313" key="21">
    <source>
        <dbReference type="Proteomes" id="UP000027936"/>
    </source>
</evidence>
<dbReference type="PRINTS" id="PR00344">
    <property type="entry name" value="BCTRLSENSOR"/>
</dbReference>
<dbReference type="Proteomes" id="UP000027936">
    <property type="component" value="Unassembled WGS sequence"/>
</dbReference>
<evidence type="ECO:0000259" key="19">
    <source>
        <dbReference type="PROSITE" id="PS50885"/>
    </source>
</evidence>
<evidence type="ECO:0000256" key="16">
    <source>
        <dbReference type="SAM" id="Phobius"/>
    </source>
</evidence>
<dbReference type="SUPFAM" id="SSF55874">
    <property type="entry name" value="ATPase domain of HSP90 chaperone/DNA topoisomerase II/histidine kinase"/>
    <property type="match status" value="1"/>
</dbReference>
<feature type="transmembrane region" description="Helical" evidence="16">
    <location>
        <begin position="6"/>
        <end position="27"/>
    </location>
</feature>
<keyword evidence="16" id="KW-0812">Transmembrane</keyword>
<evidence type="ECO:0000256" key="11">
    <source>
        <dbReference type="ARBA" id="ARBA00023012"/>
    </source>
</evidence>
<dbReference type="CDD" id="cd19411">
    <property type="entry name" value="MCP2201-like_sensor"/>
    <property type="match status" value="1"/>
</dbReference>
<comment type="similarity">
    <text evidence="3">In the N-terminal section; belongs to the phytochrome family.</text>
</comment>
<evidence type="ECO:0000256" key="7">
    <source>
        <dbReference type="ARBA" id="ARBA00022679"/>
    </source>
</evidence>
<dbReference type="RefSeq" id="WP_035196510.1">
    <property type="nucleotide sequence ID" value="NZ_JJRY01000012.1"/>
</dbReference>
<dbReference type="PANTHER" id="PTHR45339">
    <property type="entry name" value="HYBRID SIGNAL TRANSDUCTION HISTIDINE KINASE J"/>
    <property type="match status" value="1"/>
</dbReference>
<keyword evidence="9 20" id="KW-0418">Kinase</keyword>
<dbReference type="FunFam" id="3.30.565.10:FF:000010">
    <property type="entry name" value="Sensor histidine kinase RcsC"/>
    <property type="match status" value="1"/>
</dbReference>
<dbReference type="Pfam" id="PF02518">
    <property type="entry name" value="HATPase_c"/>
    <property type="match status" value="1"/>
</dbReference>
<dbReference type="SMART" id="SM00448">
    <property type="entry name" value="REC"/>
    <property type="match status" value="1"/>
</dbReference>
<dbReference type="InterPro" id="IPR005467">
    <property type="entry name" value="His_kinase_dom"/>
</dbReference>
<dbReference type="InterPro" id="IPR036097">
    <property type="entry name" value="HisK_dim/P_sf"/>
</dbReference>
<evidence type="ECO:0000256" key="15">
    <source>
        <dbReference type="SAM" id="Coils"/>
    </source>
</evidence>
<dbReference type="InterPro" id="IPR001789">
    <property type="entry name" value="Sig_transdc_resp-reg_receiver"/>
</dbReference>
<feature type="modified residue" description="4-aspartylphosphate" evidence="14">
    <location>
        <position position="847"/>
    </location>
</feature>
<dbReference type="SUPFAM" id="SSF47384">
    <property type="entry name" value="Homodimeric domain of signal transducing histidine kinase"/>
    <property type="match status" value="1"/>
</dbReference>
<evidence type="ECO:0000313" key="20">
    <source>
        <dbReference type="EMBL" id="KEF37731.1"/>
    </source>
</evidence>
<evidence type="ECO:0000256" key="5">
    <source>
        <dbReference type="ARBA" id="ARBA00022475"/>
    </source>
</evidence>
<keyword evidence="6 14" id="KW-0597">Phosphoprotein</keyword>
<feature type="transmembrane region" description="Helical" evidence="16">
    <location>
        <begin position="187"/>
        <end position="206"/>
    </location>
</feature>
<keyword evidence="10" id="KW-0067">ATP-binding</keyword>
<dbReference type="PANTHER" id="PTHR45339:SF1">
    <property type="entry name" value="HYBRID SIGNAL TRANSDUCTION HISTIDINE KINASE J"/>
    <property type="match status" value="1"/>
</dbReference>
<comment type="caution">
    <text evidence="20">The sequence shown here is derived from an EMBL/GenBank/DDBJ whole genome shotgun (WGS) entry which is preliminary data.</text>
</comment>
<dbReference type="CDD" id="cd16922">
    <property type="entry name" value="HATPase_EvgS-ArcB-TorS-like"/>
    <property type="match status" value="1"/>
</dbReference>
<dbReference type="InterPro" id="IPR024478">
    <property type="entry name" value="HlyB_4HB_MCP"/>
</dbReference>
<dbReference type="InterPro" id="IPR003594">
    <property type="entry name" value="HATPase_dom"/>
</dbReference>
<organism evidence="20 21">
    <name type="scientific">Schinkia azotoformans MEV2011</name>
    <dbReference type="NCBI Taxonomy" id="1348973"/>
    <lineage>
        <taxon>Bacteria</taxon>
        <taxon>Bacillati</taxon>
        <taxon>Bacillota</taxon>
        <taxon>Bacilli</taxon>
        <taxon>Bacillales</taxon>
        <taxon>Bacillaceae</taxon>
        <taxon>Calidifontibacillus/Schinkia group</taxon>
        <taxon>Schinkia</taxon>
    </lineage>
</organism>
<dbReference type="Pfam" id="PF00672">
    <property type="entry name" value="HAMP"/>
    <property type="match status" value="1"/>
</dbReference>
<dbReference type="Pfam" id="PF00512">
    <property type="entry name" value="HisKA"/>
    <property type="match status" value="1"/>
</dbReference>
<dbReference type="Pfam" id="PF00072">
    <property type="entry name" value="Response_reg"/>
    <property type="match status" value="1"/>
</dbReference>
<evidence type="ECO:0000256" key="10">
    <source>
        <dbReference type="ARBA" id="ARBA00022840"/>
    </source>
</evidence>
<gene>
    <name evidence="20" type="ORF">M670_03034</name>
</gene>
<dbReference type="Pfam" id="PF12729">
    <property type="entry name" value="4HB_MCP_1"/>
    <property type="match status" value="1"/>
</dbReference>
<evidence type="ECO:0000256" key="8">
    <source>
        <dbReference type="ARBA" id="ARBA00022741"/>
    </source>
</evidence>
<dbReference type="InterPro" id="IPR003660">
    <property type="entry name" value="HAMP_dom"/>
</dbReference>
<dbReference type="SUPFAM" id="SSF52172">
    <property type="entry name" value="CheY-like"/>
    <property type="match status" value="1"/>
</dbReference>
<keyword evidence="15" id="KW-0175">Coiled coil</keyword>
<keyword evidence="16" id="KW-1133">Transmembrane helix</keyword>
<sequence length="916" mass="104106">MNFKRKLYLGFGSVLIILIITAAFGLYNIQEQNKNMKTIVNEHYERVRLVNIFQFEINNTARMIRDVILKKENTITREEEASIAVSRKNTADAIEKLKEFESNDNVKLLVTDLDLLNKSYEEGYHNIVKLLKEGNKEGAIKVLIEDNREVRAGLTSTSAKLLDFEENAMNNAVAMSRKMYQTTLTSFLYLISISIIIVVLISFWVVRSIISRINHVNSVISNVAELETNKLPRIDHITNDEIGEIALAYNGMAASLENHMDQENDLKEKMKIENWVKSNFIDLTTMYQGIQDVQTFARLFISKITPITGATYGVFYVKAENEDKYLKIAAYADSSLETSSKTFYAGEGLVGQAVLENKPILIDSLPEDYVKIRSGIGQSSPKYLLITPIAYEGKVIAVFELGSFTPFDENHYRFLDITQKTVGVSLHSIIGHMKIEKLLAESQTLTEELQSQSEELQQQQEELRMINEQLEEQYKNSEEKTKELEKIQIDLEEKNRHVELSSKYKSEFLANMSHELRTPLNSMLILSQLLADNNDGNLTEKQVEYASTIHSSGKDLLDLINDILDLSKIESGKMAILPEEVLFSDIQYFVEHQFTPIATQKKLAFEIVVDENLPYVFITDNQRLKQILKNLLSNAFKFTQQGKVVIEFKLCKNQDYFKEAHKPMVAISVTDTGIGISREKQNFIFEAFNQADGTTSRKFGGTGLGLSISKELAQLLGGFIDVESILGKGSTFTLYLPEYDIQLNNEYTREEVAATVIEEAQIIEEKLENNTRVSLIEGKTKHSGELKNIKEMLAGKKVLLVDDDMRNIFSLTTALETNKMIVEFAENGQEAIEILKKQSDIDLVLMDIMMPVMNGYEAIQEIRKMEGFLELPIIALTAKAMKNDREKCLDAGASDYISKPVNLDQLLSLIRVWLYR</sequence>
<dbReference type="GO" id="GO:0005524">
    <property type="term" value="F:ATP binding"/>
    <property type="evidence" value="ECO:0007669"/>
    <property type="project" value="UniProtKB-KW"/>
</dbReference>
<comment type="subcellular location">
    <subcellularLocation>
        <location evidence="2">Cell membrane</location>
        <topology evidence="2">Multi-pass membrane protein</topology>
    </subcellularLocation>
</comment>
<evidence type="ECO:0000256" key="13">
    <source>
        <dbReference type="ARBA" id="ARBA00074306"/>
    </source>
</evidence>
<dbReference type="InterPro" id="IPR029016">
    <property type="entry name" value="GAF-like_dom_sf"/>
</dbReference>
<dbReference type="GO" id="GO:0000155">
    <property type="term" value="F:phosphorelay sensor kinase activity"/>
    <property type="evidence" value="ECO:0007669"/>
    <property type="project" value="InterPro"/>
</dbReference>
<dbReference type="CDD" id="cd17546">
    <property type="entry name" value="REC_hyHK_CKI1_RcsC-like"/>
    <property type="match status" value="1"/>
</dbReference>
<dbReference type="PROSITE" id="PS50885">
    <property type="entry name" value="HAMP"/>
    <property type="match status" value="1"/>
</dbReference>
<keyword evidence="7 20" id="KW-0808">Transferase</keyword>
<dbReference type="InterPro" id="IPR011006">
    <property type="entry name" value="CheY-like_superfamily"/>
</dbReference>
<accession>A0A072NJT8</accession>
<dbReference type="SUPFAM" id="SSF55781">
    <property type="entry name" value="GAF domain-like"/>
    <property type="match status" value="1"/>
</dbReference>
<evidence type="ECO:0000256" key="2">
    <source>
        <dbReference type="ARBA" id="ARBA00004651"/>
    </source>
</evidence>
<keyword evidence="11" id="KW-0902">Two-component regulatory system</keyword>
<evidence type="ECO:0000256" key="12">
    <source>
        <dbReference type="ARBA" id="ARBA00023136"/>
    </source>
</evidence>
<dbReference type="Gene3D" id="3.30.565.10">
    <property type="entry name" value="Histidine kinase-like ATPase, C-terminal domain"/>
    <property type="match status" value="1"/>
</dbReference>
<proteinExistence type="inferred from homology"/>
<evidence type="ECO:0000256" key="9">
    <source>
        <dbReference type="ARBA" id="ARBA00022777"/>
    </source>
</evidence>
<reference evidence="20 21" key="1">
    <citation type="submission" date="2014-04" db="EMBL/GenBank/DDBJ databases">
        <title>Draft genome sequence of Bacillus azotoformans MEV2011, a (co-) denitrifying strain unable to grow in the presence of oxygen.</title>
        <authorList>
            <person name="Nielsen M."/>
            <person name="Schreiber L."/>
            <person name="Finster K."/>
            <person name="Schramm A."/>
        </authorList>
    </citation>
    <scope>NUCLEOTIDE SEQUENCE [LARGE SCALE GENOMIC DNA]</scope>
    <source>
        <strain evidence="20 21">MEV2011</strain>
    </source>
</reference>
<dbReference type="CDD" id="cd00082">
    <property type="entry name" value="HisKA"/>
    <property type="match status" value="1"/>
</dbReference>